<evidence type="ECO:0000313" key="1">
    <source>
        <dbReference type="EMBL" id="MEQ2216174.1"/>
    </source>
</evidence>
<accession>A0ABV0S6Q9</accession>
<reference evidence="1 2" key="1">
    <citation type="submission" date="2021-06" db="EMBL/GenBank/DDBJ databases">
        <authorList>
            <person name="Palmer J.M."/>
        </authorList>
    </citation>
    <scope>NUCLEOTIDE SEQUENCE [LARGE SCALE GENOMIC DNA]</scope>
    <source>
        <strain evidence="1 2">XC_2019</strain>
        <tissue evidence="1">Muscle</tissue>
    </source>
</reference>
<proteinExistence type="predicted"/>
<sequence>MVGLPSRLPVVTVLTGGSTDTAASALTLEDCPDIDHRETIGSGQHYESIIYLGNRISNRFKVLPHLIWCQVLLSPDWVVVPYFTEDI</sequence>
<gene>
    <name evidence="1" type="ORF">XENOCAPTIV_011830</name>
</gene>
<dbReference type="Proteomes" id="UP001434883">
    <property type="component" value="Unassembled WGS sequence"/>
</dbReference>
<evidence type="ECO:0000313" key="2">
    <source>
        <dbReference type="Proteomes" id="UP001434883"/>
    </source>
</evidence>
<comment type="caution">
    <text evidence="1">The sequence shown here is derived from an EMBL/GenBank/DDBJ whole genome shotgun (WGS) entry which is preliminary data.</text>
</comment>
<protein>
    <submittedName>
        <fullName evidence="1">Uncharacterized protein</fullName>
    </submittedName>
</protein>
<name>A0ABV0S6Q9_9TELE</name>
<keyword evidence="2" id="KW-1185">Reference proteome</keyword>
<dbReference type="EMBL" id="JAHRIN010069732">
    <property type="protein sequence ID" value="MEQ2216174.1"/>
    <property type="molecule type" value="Genomic_DNA"/>
</dbReference>
<organism evidence="1 2">
    <name type="scientific">Xenoophorus captivus</name>
    <dbReference type="NCBI Taxonomy" id="1517983"/>
    <lineage>
        <taxon>Eukaryota</taxon>
        <taxon>Metazoa</taxon>
        <taxon>Chordata</taxon>
        <taxon>Craniata</taxon>
        <taxon>Vertebrata</taxon>
        <taxon>Euteleostomi</taxon>
        <taxon>Actinopterygii</taxon>
        <taxon>Neopterygii</taxon>
        <taxon>Teleostei</taxon>
        <taxon>Neoteleostei</taxon>
        <taxon>Acanthomorphata</taxon>
        <taxon>Ovalentaria</taxon>
        <taxon>Atherinomorphae</taxon>
        <taxon>Cyprinodontiformes</taxon>
        <taxon>Goodeidae</taxon>
        <taxon>Xenoophorus</taxon>
    </lineage>
</organism>